<evidence type="ECO:0000259" key="2">
    <source>
        <dbReference type="SMART" id="SM00849"/>
    </source>
</evidence>
<organism evidence="3 4">
    <name type="scientific">Nothoprocta perdicaria</name>
    <name type="common">Chilean tinamou</name>
    <name type="synonym">Crypturus perdicarius</name>
    <dbReference type="NCBI Taxonomy" id="30464"/>
    <lineage>
        <taxon>Eukaryota</taxon>
        <taxon>Metazoa</taxon>
        <taxon>Chordata</taxon>
        <taxon>Craniata</taxon>
        <taxon>Vertebrata</taxon>
        <taxon>Euteleostomi</taxon>
        <taxon>Archelosauria</taxon>
        <taxon>Archosauria</taxon>
        <taxon>Dinosauria</taxon>
        <taxon>Saurischia</taxon>
        <taxon>Theropoda</taxon>
        <taxon>Coelurosauria</taxon>
        <taxon>Aves</taxon>
        <taxon>Palaeognathae</taxon>
        <taxon>Tinamiformes</taxon>
        <taxon>Tinamidae</taxon>
        <taxon>Nothoprocta</taxon>
    </lineage>
</organism>
<evidence type="ECO:0000256" key="1">
    <source>
        <dbReference type="ARBA" id="ARBA00022723"/>
    </source>
</evidence>
<name>A0A8C6ZT27_NOTPE</name>
<dbReference type="GO" id="GO:0005739">
    <property type="term" value="C:mitochondrion"/>
    <property type="evidence" value="ECO:0007669"/>
    <property type="project" value="TreeGrafter"/>
</dbReference>
<dbReference type="InterPro" id="IPR036866">
    <property type="entry name" value="RibonucZ/Hydroxyglut_hydro"/>
</dbReference>
<accession>A0A8C6ZT27</accession>
<evidence type="ECO:0000313" key="4">
    <source>
        <dbReference type="Proteomes" id="UP000694420"/>
    </source>
</evidence>
<proteinExistence type="predicted"/>
<reference evidence="3" key="2">
    <citation type="submission" date="2025-09" db="UniProtKB">
        <authorList>
            <consortium name="Ensembl"/>
        </authorList>
    </citation>
    <scope>IDENTIFICATION</scope>
</reference>
<dbReference type="Proteomes" id="UP000694420">
    <property type="component" value="Unplaced"/>
</dbReference>
<dbReference type="AlphaFoldDB" id="A0A8C6ZT27"/>
<dbReference type="SUPFAM" id="SSF56281">
    <property type="entry name" value="Metallo-hydrolase/oxidoreductase"/>
    <property type="match status" value="1"/>
</dbReference>
<reference evidence="3" key="1">
    <citation type="submission" date="2025-08" db="UniProtKB">
        <authorList>
            <consortium name="Ensembl"/>
        </authorList>
    </citation>
    <scope>IDENTIFICATION</scope>
</reference>
<keyword evidence="1" id="KW-0479">Metal-binding</keyword>
<dbReference type="SMART" id="SM00849">
    <property type="entry name" value="Lactamase_B"/>
    <property type="match status" value="1"/>
</dbReference>
<dbReference type="GO" id="GO:0046872">
    <property type="term" value="F:metal ion binding"/>
    <property type="evidence" value="ECO:0007669"/>
    <property type="project" value="UniProtKB-KW"/>
</dbReference>
<protein>
    <submittedName>
        <fullName evidence="3">ETHE1 persulfide dioxygenase</fullName>
    </submittedName>
</protein>
<dbReference type="GO" id="GO:0050313">
    <property type="term" value="F:sulfur dioxygenase activity"/>
    <property type="evidence" value="ECO:0007669"/>
    <property type="project" value="InterPro"/>
</dbReference>
<dbReference type="PANTHER" id="PTHR43084:SF1">
    <property type="entry name" value="PERSULFIDE DIOXYGENASE ETHE1, MITOCHONDRIAL"/>
    <property type="match status" value="1"/>
</dbReference>
<keyword evidence="4" id="KW-1185">Reference proteome</keyword>
<sequence>FPDLFEGRSCTFTYIVADAATGDAVVIDPVLETAPRDERLLRELRLRPRTLGRRVNTHVHADHVTGTGALRAALPGSVTAIAAASGARADRLLRDGDRLRFGAFELEVRASPGHTPGCVTLVLDDASMAFTGDALLVRGCGRTDFQQGSAPDGRTLGGVLGRKSFWGTTTIFGSLPLGYGEFDPFWGSLSPIWRRWTHLGQF</sequence>
<dbReference type="GO" id="GO:0006749">
    <property type="term" value="P:glutathione metabolic process"/>
    <property type="evidence" value="ECO:0007669"/>
    <property type="project" value="InterPro"/>
</dbReference>
<dbReference type="PANTHER" id="PTHR43084">
    <property type="entry name" value="PERSULFIDE DIOXYGENASE ETHE1"/>
    <property type="match status" value="1"/>
</dbReference>
<dbReference type="Ensembl" id="ENSNPET00000017107.1">
    <property type="protein sequence ID" value="ENSNPEP00000016698.1"/>
    <property type="gene ID" value="ENSNPEG00000012424.1"/>
</dbReference>
<dbReference type="InterPro" id="IPR001279">
    <property type="entry name" value="Metallo-B-lactamas"/>
</dbReference>
<dbReference type="InterPro" id="IPR044528">
    <property type="entry name" value="POD-like_MBL-fold"/>
</dbReference>
<feature type="domain" description="Metallo-beta-lactamase" evidence="2">
    <location>
        <begin position="10"/>
        <end position="175"/>
    </location>
</feature>
<dbReference type="Pfam" id="PF00753">
    <property type="entry name" value="Lactamase_B"/>
    <property type="match status" value="1"/>
</dbReference>
<dbReference type="GO" id="GO:0070813">
    <property type="term" value="P:hydrogen sulfide metabolic process"/>
    <property type="evidence" value="ECO:0007669"/>
    <property type="project" value="TreeGrafter"/>
</dbReference>
<evidence type="ECO:0000313" key="3">
    <source>
        <dbReference type="Ensembl" id="ENSNPEP00000016698.1"/>
    </source>
</evidence>
<dbReference type="InterPro" id="IPR051682">
    <property type="entry name" value="Mito_Persulfide_Diox"/>
</dbReference>
<dbReference type="Gene3D" id="3.60.15.10">
    <property type="entry name" value="Ribonuclease Z/Hydroxyacylglutathione hydrolase-like"/>
    <property type="match status" value="1"/>
</dbReference>
<dbReference type="CDD" id="cd07724">
    <property type="entry name" value="POD-like_MBL-fold"/>
    <property type="match status" value="1"/>
</dbReference>